<organism evidence="2 3">
    <name type="scientific">Mugilogobius chulae</name>
    <name type="common">yellowstripe goby</name>
    <dbReference type="NCBI Taxonomy" id="88201"/>
    <lineage>
        <taxon>Eukaryota</taxon>
        <taxon>Metazoa</taxon>
        <taxon>Chordata</taxon>
        <taxon>Craniata</taxon>
        <taxon>Vertebrata</taxon>
        <taxon>Euteleostomi</taxon>
        <taxon>Actinopterygii</taxon>
        <taxon>Neopterygii</taxon>
        <taxon>Teleostei</taxon>
        <taxon>Neoteleostei</taxon>
        <taxon>Acanthomorphata</taxon>
        <taxon>Gobiaria</taxon>
        <taxon>Gobiiformes</taxon>
        <taxon>Gobioidei</taxon>
        <taxon>Gobiidae</taxon>
        <taxon>Gobionellinae</taxon>
        <taxon>Mugilogobius</taxon>
    </lineage>
</organism>
<evidence type="ECO:0000313" key="2">
    <source>
        <dbReference type="EMBL" id="KAK7921922.1"/>
    </source>
</evidence>
<protein>
    <submittedName>
        <fullName evidence="2">Uncharacterized protein</fullName>
    </submittedName>
</protein>
<sequence length="117" mass="12851">MAWRERERGDTSPLFQLRDGISFGERGDLQQFSEEWERTKVISRVNKQRRKCPISLHPDHYTVPSSPHSPNEGSSHALPLKGLQCLTSATAGPQAHVDSVCGSVGVTLGSCGEGHDR</sequence>
<gene>
    <name evidence="2" type="ORF">WMY93_008824</name>
</gene>
<proteinExistence type="predicted"/>
<feature type="region of interest" description="Disordered" evidence="1">
    <location>
        <begin position="53"/>
        <end position="76"/>
    </location>
</feature>
<dbReference type="Proteomes" id="UP001460270">
    <property type="component" value="Unassembled WGS sequence"/>
</dbReference>
<feature type="compositionally biased region" description="Polar residues" evidence="1">
    <location>
        <begin position="63"/>
        <end position="74"/>
    </location>
</feature>
<accession>A0AAW0PL05</accession>
<evidence type="ECO:0000313" key="3">
    <source>
        <dbReference type="Proteomes" id="UP001460270"/>
    </source>
</evidence>
<comment type="caution">
    <text evidence="2">The sequence shown here is derived from an EMBL/GenBank/DDBJ whole genome shotgun (WGS) entry which is preliminary data.</text>
</comment>
<dbReference type="AlphaFoldDB" id="A0AAW0PL05"/>
<dbReference type="EMBL" id="JBBPFD010000006">
    <property type="protein sequence ID" value="KAK7921922.1"/>
    <property type="molecule type" value="Genomic_DNA"/>
</dbReference>
<reference evidence="3" key="1">
    <citation type="submission" date="2024-04" db="EMBL/GenBank/DDBJ databases">
        <title>Salinicola lusitanus LLJ914,a marine bacterium isolated from the Okinawa Trough.</title>
        <authorList>
            <person name="Li J."/>
        </authorList>
    </citation>
    <scope>NUCLEOTIDE SEQUENCE [LARGE SCALE GENOMIC DNA]</scope>
</reference>
<keyword evidence="3" id="KW-1185">Reference proteome</keyword>
<evidence type="ECO:0000256" key="1">
    <source>
        <dbReference type="SAM" id="MobiDB-lite"/>
    </source>
</evidence>
<name>A0AAW0PL05_9GOBI</name>